<reference evidence="2 3" key="1">
    <citation type="submission" date="2016-09" db="EMBL/GenBank/DDBJ databases">
        <title>Pseudoalteromonas amylolytica sp. nov., isolated from the surface seawater.</title>
        <authorList>
            <person name="Wu Y.-H."/>
            <person name="Cheng H."/>
            <person name="Jin X.-B."/>
            <person name="Wang C.-S."/>
            <person name="Xu X.-W."/>
        </authorList>
    </citation>
    <scope>NUCLEOTIDE SEQUENCE [LARGE SCALE GENOMIC DNA]</scope>
    <source>
        <strain evidence="2 3">JW1</strain>
    </source>
</reference>
<dbReference type="OrthoDB" id="5295305at2"/>
<dbReference type="PROSITE" id="PS51186">
    <property type="entry name" value="GNAT"/>
    <property type="match status" value="1"/>
</dbReference>
<keyword evidence="3" id="KW-1185">Reference proteome</keyword>
<evidence type="ECO:0000259" key="1">
    <source>
        <dbReference type="PROSITE" id="PS51186"/>
    </source>
</evidence>
<proteinExistence type="predicted"/>
<dbReference type="PANTHER" id="PTHR43610">
    <property type="entry name" value="BLL6696 PROTEIN"/>
    <property type="match status" value="1"/>
</dbReference>
<dbReference type="STRING" id="1859457.BET10_00660"/>
<organism evidence="2 3">
    <name type="scientific">Pseudoalteromonas amylolytica</name>
    <dbReference type="NCBI Taxonomy" id="1859457"/>
    <lineage>
        <taxon>Bacteria</taxon>
        <taxon>Pseudomonadati</taxon>
        <taxon>Pseudomonadota</taxon>
        <taxon>Gammaproteobacteria</taxon>
        <taxon>Alteromonadales</taxon>
        <taxon>Pseudoalteromonadaceae</taxon>
        <taxon>Pseudoalteromonas</taxon>
    </lineage>
</organism>
<feature type="domain" description="N-acetyltransferase" evidence="1">
    <location>
        <begin position="12"/>
        <end position="174"/>
    </location>
</feature>
<dbReference type="EMBL" id="MKJU01000035">
    <property type="protein sequence ID" value="OHU87158.1"/>
    <property type="molecule type" value="Genomic_DNA"/>
</dbReference>
<dbReference type="AlphaFoldDB" id="A0A1S1MQ52"/>
<dbReference type="Proteomes" id="UP000179786">
    <property type="component" value="Unassembled WGS sequence"/>
</dbReference>
<evidence type="ECO:0000313" key="2">
    <source>
        <dbReference type="EMBL" id="OHU87158.1"/>
    </source>
</evidence>
<name>A0A1S1MQ52_9GAMM</name>
<evidence type="ECO:0000313" key="3">
    <source>
        <dbReference type="Proteomes" id="UP000179786"/>
    </source>
</evidence>
<dbReference type="Pfam" id="PF13302">
    <property type="entry name" value="Acetyltransf_3"/>
    <property type="match status" value="1"/>
</dbReference>
<dbReference type="RefSeq" id="WP_070987670.1">
    <property type="nucleotide sequence ID" value="NZ_MKJU01000035.1"/>
</dbReference>
<keyword evidence="2" id="KW-0808">Transferase</keyword>
<dbReference type="Gene3D" id="3.40.630.30">
    <property type="match status" value="1"/>
</dbReference>
<dbReference type="InterPro" id="IPR016181">
    <property type="entry name" value="Acyl_CoA_acyltransferase"/>
</dbReference>
<gene>
    <name evidence="2" type="ORF">BET10_00660</name>
</gene>
<protein>
    <submittedName>
        <fullName evidence="2">GNAT family N-acetyltransferase</fullName>
    </submittedName>
</protein>
<dbReference type="PANTHER" id="PTHR43610:SF1">
    <property type="entry name" value="N-ACETYLTRANSFERASE DOMAIN-CONTAINING PROTEIN"/>
    <property type="match status" value="1"/>
</dbReference>
<accession>A0A1S1MQ52</accession>
<dbReference type="GO" id="GO:0016747">
    <property type="term" value="F:acyltransferase activity, transferring groups other than amino-acyl groups"/>
    <property type="evidence" value="ECO:0007669"/>
    <property type="project" value="InterPro"/>
</dbReference>
<dbReference type="SUPFAM" id="SSF55729">
    <property type="entry name" value="Acyl-CoA N-acyltransferases (Nat)"/>
    <property type="match status" value="1"/>
</dbReference>
<dbReference type="InterPro" id="IPR000182">
    <property type="entry name" value="GNAT_dom"/>
</dbReference>
<comment type="caution">
    <text evidence="2">The sequence shown here is derived from an EMBL/GenBank/DDBJ whole genome shotgun (WGS) entry which is preliminary data.</text>
</comment>
<sequence>MFEKRSLSSQKVALQPLTQQHLADLFEAGQDPKLWRWILTNYCKTPEILNDWFWQTAQFDAQQQLVMAIVNQADNQVVGTTRLFRLDTFNRSAEIGHTFIGVPWQRSYVNTHSKYLLLKYAFETLNLVRVTFCTHENNQQSRNAIARLGARFEGIHFKDRLLADGNFRNSARFSIIDEQWSEIKPKLEEWL</sequence>